<dbReference type="AlphaFoldDB" id="A0AAP0P6D4"/>
<protein>
    <recommendedName>
        <fullName evidence="1">Integrase catalytic domain-containing protein</fullName>
    </recommendedName>
</protein>
<organism evidence="2 3">
    <name type="scientific">Stephania cephalantha</name>
    <dbReference type="NCBI Taxonomy" id="152367"/>
    <lineage>
        <taxon>Eukaryota</taxon>
        <taxon>Viridiplantae</taxon>
        <taxon>Streptophyta</taxon>
        <taxon>Embryophyta</taxon>
        <taxon>Tracheophyta</taxon>
        <taxon>Spermatophyta</taxon>
        <taxon>Magnoliopsida</taxon>
        <taxon>Ranunculales</taxon>
        <taxon>Menispermaceae</taxon>
        <taxon>Menispermoideae</taxon>
        <taxon>Cissampelideae</taxon>
        <taxon>Stephania</taxon>
    </lineage>
</organism>
<evidence type="ECO:0000313" key="3">
    <source>
        <dbReference type="Proteomes" id="UP001419268"/>
    </source>
</evidence>
<dbReference type="InterPro" id="IPR025724">
    <property type="entry name" value="GAG-pre-integrase_dom"/>
</dbReference>
<reference evidence="2 3" key="1">
    <citation type="submission" date="2024-01" db="EMBL/GenBank/DDBJ databases">
        <title>Genome assemblies of Stephania.</title>
        <authorList>
            <person name="Yang L."/>
        </authorList>
    </citation>
    <scope>NUCLEOTIDE SEQUENCE [LARGE SCALE GENOMIC DNA]</scope>
    <source>
        <strain evidence="2">JXDWG</strain>
        <tissue evidence="2">Leaf</tissue>
    </source>
</reference>
<gene>
    <name evidence="2" type="ORF">Scep_012315</name>
</gene>
<dbReference type="PANTHER" id="PTHR47592">
    <property type="entry name" value="PBF68 PROTEIN"/>
    <property type="match status" value="1"/>
</dbReference>
<dbReference type="InterPro" id="IPR054722">
    <property type="entry name" value="PolX-like_BBD"/>
</dbReference>
<comment type="caution">
    <text evidence="2">The sequence shown here is derived from an EMBL/GenBank/DDBJ whole genome shotgun (WGS) entry which is preliminary data.</text>
</comment>
<dbReference type="InterPro" id="IPR036397">
    <property type="entry name" value="RNaseH_sf"/>
</dbReference>
<dbReference type="Gene3D" id="3.30.420.10">
    <property type="entry name" value="Ribonuclease H-like superfamily/Ribonuclease H"/>
    <property type="match status" value="1"/>
</dbReference>
<dbReference type="InterPro" id="IPR001584">
    <property type="entry name" value="Integrase_cat-core"/>
</dbReference>
<evidence type="ECO:0000313" key="2">
    <source>
        <dbReference type="EMBL" id="KAK9132787.1"/>
    </source>
</evidence>
<dbReference type="GO" id="GO:0003676">
    <property type="term" value="F:nucleic acid binding"/>
    <property type="evidence" value="ECO:0007669"/>
    <property type="project" value="InterPro"/>
</dbReference>
<proteinExistence type="predicted"/>
<evidence type="ECO:0000259" key="1">
    <source>
        <dbReference type="PROSITE" id="PS50994"/>
    </source>
</evidence>
<dbReference type="PROSITE" id="PS50994">
    <property type="entry name" value="INTEGRASE"/>
    <property type="match status" value="1"/>
</dbReference>
<sequence length="412" mass="47303">MQENEKEQNAQEISKVHVMETTKFKKPLLNSLTSLVVSKSLLFRENRTIKTRIKGSRKSLVGYAGKMATSSLNVIIRRGSKENIKLPPALQKVLGNDNDDLIAMISEINVVENDMAWWVDFGATRHVCKNKRFFKTMEAVDENIVLYMGNDATVPVKGIGNVDLKFTSGKIVTLTNVYYAPEVRKNLVSGSLLNKFGFRLVFEADKFVLSKGGVYVGKGYAYEDMFKFNVIALFNKNIVSAYLVESPSFLWHHRLGHVHFRKLYDMVNLELLPYFDKYEGNCNACMKTKITRNPFPNVERNSKLLDLIHSDVCDIHSTPSIGGNKYFITFIDDYSKFCYVYLLHSKDEAMVKFWAYKAETELQCETFIKCLRSDRGGEYYDPKYFESIGIVHETTALIHHNKMVWLSVKIVF</sequence>
<dbReference type="SUPFAM" id="SSF53098">
    <property type="entry name" value="Ribonuclease H-like"/>
    <property type="match status" value="1"/>
</dbReference>
<dbReference type="Proteomes" id="UP001419268">
    <property type="component" value="Unassembled WGS sequence"/>
</dbReference>
<accession>A0AAP0P6D4</accession>
<dbReference type="PANTHER" id="PTHR47592:SF27">
    <property type="entry name" value="OS08G0421700 PROTEIN"/>
    <property type="match status" value="1"/>
</dbReference>
<dbReference type="Pfam" id="PF22936">
    <property type="entry name" value="Pol_BBD"/>
    <property type="match status" value="1"/>
</dbReference>
<dbReference type="Pfam" id="PF13976">
    <property type="entry name" value="gag_pre-integrs"/>
    <property type="match status" value="1"/>
</dbReference>
<dbReference type="GO" id="GO:0015074">
    <property type="term" value="P:DNA integration"/>
    <property type="evidence" value="ECO:0007669"/>
    <property type="project" value="InterPro"/>
</dbReference>
<feature type="domain" description="Integrase catalytic" evidence="1">
    <location>
        <begin position="292"/>
        <end position="412"/>
    </location>
</feature>
<dbReference type="EMBL" id="JBBNAG010000005">
    <property type="protein sequence ID" value="KAK9132787.1"/>
    <property type="molecule type" value="Genomic_DNA"/>
</dbReference>
<dbReference type="InterPro" id="IPR012337">
    <property type="entry name" value="RNaseH-like_sf"/>
</dbReference>
<keyword evidence="3" id="KW-1185">Reference proteome</keyword>
<name>A0AAP0P6D4_9MAGN</name>